<keyword evidence="4" id="KW-1185">Reference proteome</keyword>
<evidence type="ECO:0000313" key="3">
    <source>
        <dbReference type="EMBL" id="KAL2844730.1"/>
    </source>
</evidence>
<gene>
    <name evidence="3" type="ORF">BJY01DRAFT_185509</name>
</gene>
<feature type="compositionally biased region" description="Basic and acidic residues" evidence="1">
    <location>
        <begin position="54"/>
        <end position="71"/>
    </location>
</feature>
<proteinExistence type="predicted"/>
<sequence length="138" mass="15185">MGIDTSPLDVEESTEPPICAYTREHNSQHRNHPRDVKDTPDIEKPAHSQPQAPSEDKTRQTTTNRDFEHDLSGPTHHAHTIEPSSLSAILNVGLDHGLSNAEAAARLARDGPNTVKEMEGLSAWKILLRQVSNSLTLV</sequence>
<name>A0ABR4JXH2_9EURO</name>
<dbReference type="Pfam" id="PF00690">
    <property type="entry name" value="Cation_ATPase_N"/>
    <property type="match status" value="1"/>
</dbReference>
<dbReference type="Proteomes" id="UP001610446">
    <property type="component" value="Unassembled WGS sequence"/>
</dbReference>
<dbReference type="SMART" id="SM00831">
    <property type="entry name" value="Cation_ATPase_N"/>
    <property type="match status" value="1"/>
</dbReference>
<dbReference type="SUPFAM" id="SSF81665">
    <property type="entry name" value="Calcium ATPase, transmembrane domain M"/>
    <property type="match status" value="1"/>
</dbReference>
<protein>
    <recommendedName>
        <fullName evidence="2">Cation-transporting P-type ATPase N-terminal domain-containing protein</fullName>
    </recommendedName>
</protein>
<organism evidence="3 4">
    <name type="scientific">Aspergillus pseudoustus</name>
    <dbReference type="NCBI Taxonomy" id="1810923"/>
    <lineage>
        <taxon>Eukaryota</taxon>
        <taxon>Fungi</taxon>
        <taxon>Dikarya</taxon>
        <taxon>Ascomycota</taxon>
        <taxon>Pezizomycotina</taxon>
        <taxon>Eurotiomycetes</taxon>
        <taxon>Eurotiomycetidae</taxon>
        <taxon>Eurotiales</taxon>
        <taxon>Aspergillaceae</taxon>
        <taxon>Aspergillus</taxon>
        <taxon>Aspergillus subgen. Nidulantes</taxon>
    </lineage>
</organism>
<reference evidence="3 4" key="1">
    <citation type="submission" date="2024-07" db="EMBL/GenBank/DDBJ databases">
        <title>Section-level genome sequencing and comparative genomics of Aspergillus sections Usti and Cavernicolus.</title>
        <authorList>
            <consortium name="Lawrence Berkeley National Laboratory"/>
            <person name="Nybo J.L."/>
            <person name="Vesth T.C."/>
            <person name="Theobald S."/>
            <person name="Frisvad J.C."/>
            <person name="Larsen T.O."/>
            <person name="Kjaerboelling I."/>
            <person name="Rothschild-Mancinelli K."/>
            <person name="Lyhne E.K."/>
            <person name="Kogle M.E."/>
            <person name="Barry K."/>
            <person name="Clum A."/>
            <person name="Na H."/>
            <person name="Ledsgaard L."/>
            <person name="Lin J."/>
            <person name="Lipzen A."/>
            <person name="Kuo A."/>
            <person name="Riley R."/>
            <person name="Mondo S."/>
            <person name="Labutti K."/>
            <person name="Haridas S."/>
            <person name="Pangalinan J."/>
            <person name="Salamov A.A."/>
            <person name="Simmons B.A."/>
            <person name="Magnuson J.K."/>
            <person name="Chen J."/>
            <person name="Drula E."/>
            <person name="Henrissat B."/>
            <person name="Wiebenga A."/>
            <person name="Lubbers R.J."/>
            <person name="Gomes A.C."/>
            <person name="Makela M.R."/>
            <person name="Stajich J."/>
            <person name="Grigoriev I.V."/>
            <person name="Mortensen U.H."/>
            <person name="De Vries R.P."/>
            <person name="Baker S.E."/>
            <person name="Andersen M.R."/>
        </authorList>
    </citation>
    <scope>NUCLEOTIDE SEQUENCE [LARGE SCALE GENOMIC DNA]</scope>
    <source>
        <strain evidence="3 4">CBS 123904</strain>
    </source>
</reference>
<accession>A0ABR4JXH2</accession>
<feature type="compositionally biased region" description="Basic and acidic residues" evidence="1">
    <location>
        <begin position="22"/>
        <end position="46"/>
    </location>
</feature>
<evidence type="ECO:0000256" key="1">
    <source>
        <dbReference type="SAM" id="MobiDB-lite"/>
    </source>
</evidence>
<evidence type="ECO:0000259" key="2">
    <source>
        <dbReference type="SMART" id="SM00831"/>
    </source>
</evidence>
<evidence type="ECO:0000313" key="4">
    <source>
        <dbReference type="Proteomes" id="UP001610446"/>
    </source>
</evidence>
<feature type="domain" description="Cation-transporting P-type ATPase N-terminal" evidence="2">
    <location>
        <begin position="77"/>
        <end position="138"/>
    </location>
</feature>
<comment type="caution">
    <text evidence="3">The sequence shown here is derived from an EMBL/GenBank/DDBJ whole genome shotgun (WGS) entry which is preliminary data.</text>
</comment>
<dbReference type="InterPro" id="IPR004014">
    <property type="entry name" value="ATPase_P-typ_cation-transptr_N"/>
</dbReference>
<feature type="region of interest" description="Disordered" evidence="1">
    <location>
        <begin position="1"/>
        <end position="80"/>
    </location>
</feature>
<dbReference type="EMBL" id="JBFXLU010000078">
    <property type="protein sequence ID" value="KAL2844730.1"/>
    <property type="molecule type" value="Genomic_DNA"/>
</dbReference>
<dbReference type="InterPro" id="IPR023298">
    <property type="entry name" value="ATPase_P-typ_TM_dom_sf"/>
</dbReference>